<gene>
    <name evidence="4" type="ORF">J3A84_06490</name>
</gene>
<comment type="similarity">
    <text evidence="1">Belongs to the nitroreductase family.</text>
</comment>
<name>A0A939KGQ3_9CLOT</name>
<reference evidence="4" key="1">
    <citation type="submission" date="2021-03" db="EMBL/GenBank/DDBJ databases">
        <title>Proteiniclasticum marinus sp. nov., isolated from tidal flat sediment.</title>
        <authorList>
            <person name="Namirimu T."/>
            <person name="Yang J.-A."/>
            <person name="Yang S.-H."/>
            <person name="Kim Y.-J."/>
            <person name="Kwon K.K."/>
        </authorList>
    </citation>
    <scope>NUCLEOTIDE SEQUENCE</scope>
    <source>
        <strain evidence="4">SCR006</strain>
    </source>
</reference>
<dbReference type="SUPFAM" id="SSF55469">
    <property type="entry name" value="FMN-dependent nitroreductase-like"/>
    <property type="match status" value="2"/>
</dbReference>
<keyword evidence="2" id="KW-0560">Oxidoreductase</keyword>
<dbReference type="PANTHER" id="PTHR43673:SF10">
    <property type="entry name" value="NADH DEHYDROGENASE_NAD(P)H NITROREDUCTASE XCC3605-RELATED"/>
    <property type="match status" value="1"/>
</dbReference>
<organism evidence="4 5">
    <name type="scientific">Proteiniclasticum aestuarii</name>
    <dbReference type="NCBI Taxonomy" id="2817862"/>
    <lineage>
        <taxon>Bacteria</taxon>
        <taxon>Bacillati</taxon>
        <taxon>Bacillota</taxon>
        <taxon>Clostridia</taxon>
        <taxon>Eubacteriales</taxon>
        <taxon>Clostridiaceae</taxon>
        <taxon>Proteiniclasticum</taxon>
    </lineage>
</organism>
<sequence length="264" mass="30088">MEALYENIFRRKSTRNFNMDALDEASLLRVSDILHRAPNLFEGLDVHFHIIRDGSGFSEKATGIIGAYTKVKAPHFIVVTANTQSGFRQAVGYSIAHVILAMNDLGIATCITYPGVDKSVIEKHAQLEEEQEPVLFIAFGNPENPLELYPKADYYKRRPLKDIIIQGPVKRKYKFILEAVRLAPSSFNTQPWRFSVDGNRIHLMRVKLGFIKSKFFTSLNKIDMGIALAYMIIAMKSKGMKFKLVKQSIPHTDMEYMITIEIQE</sequence>
<dbReference type="Gene3D" id="3.40.109.30">
    <property type="entry name" value="putative nitroreductase (tm1586), domain 2"/>
    <property type="match status" value="1"/>
</dbReference>
<dbReference type="Proteomes" id="UP000664218">
    <property type="component" value="Unassembled WGS sequence"/>
</dbReference>
<dbReference type="AlphaFoldDB" id="A0A939KGQ3"/>
<accession>A0A939KGQ3</accession>
<evidence type="ECO:0000313" key="4">
    <source>
        <dbReference type="EMBL" id="MBO1264674.1"/>
    </source>
</evidence>
<evidence type="ECO:0000259" key="3">
    <source>
        <dbReference type="Pfam" id="PF14512"/>
    </source>
</evidence>
<dbReference type="GO" id="GO:0016491">
    <property type="term" value="F:oxidoreductase activity"/>
    <property type="evidence" value="ECO:0007669"/>
    <property type="project" value="UniProtKB-KW"/>
</dbReference>
<dbReference type="Pfam" id="PF14512">
    <property type="entry name" value="TM1586_NiRdase"/>
    <property type="match status" value="1"/>
</dbReference>
<dbReference type="PANTHER" id="PTHR43673">
    <property type="entry name" value="NAD(P)H NITROREDUCTASE YDGI-RELATED"/>
    <property type="match status" value="1"/>
</dbReference>
<keyword evidence="5" id="KW-1185">Reference proteome</keyword>
<evidence type="ECO:0000256" key="2">
    <source>
        <dbReference type="ARBA" id="ARBA00023002"/>
    </source>
</evidence>
<evidence type="ECO:0000256" key="1">
    <source>
        <dbReference type="ARBA" id="ARBA00007118"/>
    </source>
</evidence>
<comment type="caution">
    <text evidence="4">The sequence shown here is derived from an EMBL/GenBank/DDBJ whole genome shotgun (WGS) entry which is preliminary data.</text>
</comment>
<dbReference type="EMBL" id="JAFNJU010000004">
    <property type="protein sequence ID" value="MBO1264674.1"/>
    <property type="molecule type" value="Genomic_DNA"/>
</dbReference>
<dbReference type="Gene3D" id="3.40.109.10">
    <property type="entry name" value="NADH Oxidase"/>
    <property type="match status" value="1"/>
</dbReference>
<dbReference type="InterPro" id="IPR000415">
    <property type="entry name" value="Nitroreductase-like"/>
</dbReference>
<evidence type="ECO:0000313" key="5">
    <source>
        <dbReference type="Proteomes" id="UP000664218"/>
    </source>
</evidence>
<dbReference type="RefSeq" id="WP_207599191.1">
    <property type="nucleotide sequence ID" value="NZ_JAFNJU010000004.1"/>
</dbReference>
<feature type="domain" description="Putative nitroreductase TM1586" evidence="3">
    <location>
        <begin position="4"/>
        <end position="233"/>
    </location>
</feature>
<proteinExistence type="inferred from homology"/>
<dbReference type="InterPro" id="IPR029478">
    <property type="entry name" value="TM1586_NiRdase"/>
</dbReference>
<protein>
    <recommendedName>
        <fullName evidence="3">Putative nitroreductase TM1586 domain-containing protein</fullName>
    </recommendedName>
</protein>
<dbReference type="CDD" id="cd02062">
    <property type="entry name" value="Nitro_FMN_reductase"/>
    <property type="match status" value="1"/>
</dbReference>